<dbReference type="Pfam" id="PF24963">
    <property type="entry name" value="DUF7768"/>
    <property type="match status" value="1"/>
</dbReference>
<dbReference type="OrthoDB" id="9807423at2"/>
<reference evidence="3 4" key="2">
    <citation type="submission" date="2007-06" db="EMBL/GenBank/DDBJ databases">
        <title>Draft genome sequence of Pseudoflavonifractor capillosus ATCC 29799.</title>
        <authorList>
            <person name="Sudarsanam P."/>
            <person name="Ley R."/>
            <person name="Guruge J."/>
            <person name="Turnbaugh P.J."/>
            <person name="Mahowald M."/>
            <person name="Liep D."/>
            <person name="Gordon J."/>
        </authorList>
    </citation>
    <scope>NUCLEOTIDE SEQUENCE [LARGE SCALE GENOMIC DNA]</scope>
    <source>
        <strain evidence="3 4">ATCC 29799</strain>
    </source>
</reference>
<protein>
    <recommendedName>
        <fullName evidence="2">DUF7768 domain-containing protein</fullName>
    </recommendedName>
</protein>
<feature type="region of interest" description="Disordered" evidence="1">
    <location>
        <begin position="239"/>
        <end position="259"/>
    </location>
</feature>
<dbReference type="EMBL" id="AAXG02000041">
    <property type="protein sequence ID" value="EDM98279.1"/>
    <property type="molecule type" value="Genomic_DNA"/>
</dbReference>
<dbReference type="Proteomes" id="UP000003639">
    <property type="component" value="Unassembled WGS sequence"/>
</dbReference>
<proteinExistence type="predicted"/>
<evidence type="ECO:0000256" key="1">
    <source>
        <dbReference type="SAM" id="MobiDB-lite"/>
    </source>
</evidence>
<organism evidence="3 4">
    <name type="scientific">Pseudoflavonifractor capillosus ATCC 29799</name>
    <dbReference type="NCBI Taxonomy" id="411467"/>
    <lineage>
        <taxon>Bacteria</taxon>
        <taxon>Bacillati</taxon>
        <taxon>Bacillota</taxon>
        <taxon>Clostridia</taxon>
        <taxon>Eubacteriales</taxon>
        <taxon>Oscillospiraceae</taxon>
        <taxon>Pseudoflavonifractor</taxon>
    </lineage>
</organism>
<dbReference type="RefSeq" id="WP_006574425.1">
    <property type="nucleotide sequence ID" value="NZ_AAXG02000041.1"/>
</dbReference>
<accession>A6P0C9</accession>
<feature type="compositionally biased region" description="Basic residues" evidence="1">
    <location>
        <begin position="242"/>
        <end position="253"/>
    </location>
</feature>
<gene>
    <name evidence="3" type="ORF">BACCAP_03939</name>
</gene>
<keyword evidence="4" id="KW-1185">Reference proteome</keyword>
<evidence type="ECO:0000259" key="2">
    <source>
        <dbReference type="Pfam" id="PF24963"/>
    </source>
</evidence>
<dbReference type="AlphaFoldDB" id="A6P0C9"/>
<feature type="domain" description="DUF7768" evidence="2">
    <location>
        <begin position="142"/>
        <end position="236"/>
    </location>
</feature>
<name>A6P0C9_9FIRM</name>
<sequence>MSNFFEQELRKLFADGAVIHDPVFVGRACLGGLDRNRQVRAEFVTLGHADHYAALRLTLLDSNQGVVDKLTLRFKDVWGKQKIPNNPYLRDGVDPHIWVDGDRIDWYAYHPSQEDYRQLRQMASDYVETFRIQVPAKDHGPQLVYICAPLRGEVEKNIAFARQKAQEVFQAGDIPVCPHLMFPPIADPGDPVQDRAAREMGLRLVEKCQQVNVYGPVTEGMWAEIHRANKLDIPVVTDLKTKGRTSPRRKKNAKREEVK</sequence>
<dbReference type="STRING" id="411467.BACCAP_03939"/>
<dbReference type="Gene3D" id="3.40.50.10400">
    <property type="entry name" value="Hypothetical protein PA1492"/>
    <property type="match status" value="1"/>
</dbReference>
<dbReference type="eggNOG" id="ENOG502ZB7S">
    <property type="taxonomic scope" value="Bacteria"/>
</dbReference>
<reference evidence="3 4" key="1">
    <citation type="submission" date="2007-04" db="EMBL/GenBank/DDBJ databases">
        <authorList>
            <person name="Fulton L."/>
            <person name="Clifton S."/>
            <person name="Fulton B."/>
            <person name="Xu J."/>
            <person name="Minx P."/>
            <person name="Pepin K.H."/>
            <person name="Johnson M."/>
            <person name="Thiruvilangam P."/>
            <person name="Bhonagiri V."/>
            <person name="Nash W.E."/>
            <person name="Mardis E.R."/>
            <person name="Wilson R.K."/>
        </authorList>
    </citation>
    <scope>NUCLEOTIDE SEQUENCE [LARGE SCALE GENOMIC DNA]</scope>
    <source>
        <strain evidence="3 4">ATCC 29799</strain>
    </source>
</reference>
<evidence type="ECO:0000313" key="3">
    <source>
        <dbReference type="EMBL" id="EDM98279.1"/>
    </source>
</evidence>
<evidence type="ECO:0000313" key="4">
    <source>
        <dbReference type="Proteomes" id="UP000003639"/>
    </source>
</evidence>
<dbReference type="InterPro" id="IPR056670">
    <property type="entry name" value="DUF7768"/>
</dbReference>
<comment type="caution">
    <text evidence="3">The sequence shown here is derived from an EMBL/GenBank/DDBJ whole genome shotgun (WGS) entry which is preliminary data.</text>
</comment>